<dbReference type="SUPFAM" id="SSF48452">
    <property type="entry name" value="TPR-like"/>
    <property type="match status" value="2"/>
</dbReference>
<evidence type="ECO:0000256" key="5">
    <source>
        <dbReference type="ARBA" id="ARBA00022490"/>
    </source>
</evidence>
<reference evidence="12" key="2">
    <citation type="submission" date="2025-08" db="UniProtKB">
        <authorList>
            <consortium name="Ensembl"/>
        </authorList>
    </citation>
    <scope>IDENTIFICATION</scope>
</reference>
<evidence type="ECO:0000256" key="1">
    <source>
        <dbReference type="ARBA" id="ARBA00004236"/>
    </source>
</evidence>
<evidence type="ECO:0000256" key="2">
    <source>
        <dbReference type="ARBA" id="ARBA00004496"/>
    </source>
</evidence>
<feature type="repeat" description="TPR" evidence="10">
    <location>
        <begin position="262"/>
        <end position="295"/>
    </location>
</feature>
<keyword evidence="9" id="KW-0472">Membrane</keyword>
<dbReference type="Pfam" id="PF13176">
    <property type="entry name" value="TPR_7"/>
    <property type="match status" value="1"/>
</dbReference>
<evidence type="ECO:0000256" key="11">
    <source>
        <dbReference type="SAM" id="MobiDB-lite"/>
    </source>
</evidence>
<organism evidence="12 13">
    <name type="scientific">Salarias fasciatus</name>
    <name type="common">Jewelled blenny</name>
    <name type="synonym">Blennius fasciatus</name>
    <dbReference type="NCBI Taxonomy" id="181472"/>
    <lineage>
        <taxon>Eukaryota</taxon>
        <taxon>Metazoa</taxon>
        <taxon>Chordata</taxon>
        <taxon>Craniata</taxon>
        <taxon>Vertebrata</taxon>
        <taxon>Euteleostomi</taxon>
        <taxon>Actinopterygii</taxon>
        <taxon>Neopterygii</taxon>
        <taxon>Teleostei</taxon>
        <taxon>Neoteleostei</taxon>
        <taxon>Acanthomorphata</taxon>
        <taxon>Ovalentaria</taxon>
        <taxon>Blenniimorphae</taxon>
        <taxon>Blenniiformes</taxon>
        <taxon>Blennioidei</taxon>
        <taxon>Blenniidae</taxon>
        <taxon>Salariinae</taxon>
        <taxon>Salarias</taxon>
    </lineage>
</organism>
<comment type="similarity">
    <text evidence="3">Belongs to the GPSM family.</text>
</comment>
<evidence type="ECO:0000256" key="3">
    <source>
        <dbReference type="ARBA" id="ARBA00006600"/>
    </source>
</evidence>
<keyword evidence="7" id="KW-0677">Repeat</keyword>
<feature type="compositionally biased region" description="Low complexity" evidence="11">
    <location>
        <begin position="502"/>
        <end position="517"/>
    </location>
</feature>
<evidence type="ECO:0000313" key="12">
    <source>
        <dbReference type="Ensembl" id="ENSSFAP00005029966.1"/>
    </source>
</evidence>
<dbReference type="PANTHER" id="PTHR45954:SF3">
    <property type="entry name" value="G-PROTEIN-SIGNALING MODULATOR 2"/>
    <property type="match status" value="1"/>
</dbReference>
<evidence type="ECO:0000256" key="4">
    <source>
        <dbReference type="ARBA" id="ARBA00022475"/>
    </source>
</evidence>
<reference evidence="12" key="1">
    <citation type="submission" date="2019-06" db="EMBL/GenBank/DDBJ databases">
        <authorList>
            <consortium name="Wellcome Sanger Institute Data Sharing"/>
        </authorList>
    </citation>
    <scope>NUCLEOTIDE SEQUENCE [LARGE SCALE GENOMIC DNA]</scope>
</reference>
<dbReference type="Pfam" id="PF02188">
    <property type="entry name" value="GoLoco"/>
    <property type="match status" value="2"/>
</dbReference>
<dbReference type="GO" id="GO:0005092">
    <property type="term" value="F:GDP-dissociation inhibitor activity"/>
    <property type="evidence" value="ECO:0007669"/>
    <property type="project" value="TreeGrafter"/>
</dbReference>
<dbReference type="GO" id="GO:0000132">
    <property type="term" value="P:establishment of mitotic spindle orientation"/>
    <property type="evidence" value="ECO:0007669"/>
    <property type="project" value="TreeGrafter"/>
</dbReference>
<evidence type="ECO:0000256" key="6">
    <source>
        <dbReference type="ARBA" id="ARBA00022553"/>
    </source>
</evidence>
<feature type="repeat" description="TPR" evidence="10">
    <location>
        <begin position="222"/>
        <end position="255"/>
    </location>
</feature>
<evidence type="ECO:0000256" key="7">
    <source>
        <dbReference type="ARBA" id="ARBA00022737"/>
    </source>
</evidence>
<dbReference type="SMART" id="SM00390">
    <property type="entry name" value="GoLoco"/>
    <property type="match status" value="2"/>
</dbReference>
<dbReference type="GO" id="GO:0005938">
    <property type="term" value="C:cell cortex"/>
    <property type="evidence" value="ECO:0007669"/>
    <property type="project" value="TreeGrafter"/>
</dbReference>
<comment type="subcellular location">
    <subcellularLocation>
        <location evidence="1">Cell membrane</location>
    </subcellularLocation>
    <subcellularLocation>
        <location evidence="2">Cytoplasm</location>
    </subcellularLocation>
</comment>
<dbReference type="AlphaFoldDB" id="A0A672HL62"/>
<dbReference type="InterPro" id="IPR052386">
    <property type="entry name" value="GPSM"/>
</dbReference>
<dbReference type="FunFam" id="1.25.40.10:FF:000043">
    <property type="entry name" value="G-protein-signaling modulator 2 isoform X1"/>
    <property type="match status" value="1"/>
</dbReference>
<dbReference type="SMART" id="SM00028">
    <property type="entry name" value="TPR"/>
    <property type="match status" value="7"/>
</dbReference>
<gene>
    <name evidence="12" type="primary">LOC115382297</name>
</gene>
<name>A0A672HL62_SALFA</name>
<sequence>MDLSCLDLALEAQLSCKLGNYRRGVSFFESAMQVGTEDLQLLSAIYSQIGYAYFQLGEHNKALEYYDYDLRLARTIGDKAGEAKACGNLGHALKSVGRCDEAVPFCQRYLDITRAMSDKVGQAQALYIFGNVYHAKAMEMSWSGVEPGHFTAEATAALKKAVQYYEVNLCLVEELGDRAAEGHAYGKLGHTYHLLGDFERAVAAHEKRLLIAQEFGDRPAARRTHGNLGSTYIYLGQYEKAIFHYKRTLVLTRLLNERALEAQVNYSIGNTYTLLQDFGKAIDYYQKHLAIARELNDRVGEARVCWTLANLYTTMSNYEHAINYTRKHLEIALEMGDRNGAATARMNLLDLQQVLRLKSNTTATSLEEQSGKSLRFKMFLLTSHQRTFFSLFFFFLRILRCLVYVLMLQPGSLDTIGEDTFLDFLSRFQSHRMDDQRCTLDGQTNFLTSTPSYTPPVAERKSIPGLTTPSQDPGHFLELLASSQARRLNDQRVSLSHFPGLRPSTSSQPRTPSTSSTDQVPSQGDETRGTPSEDSVFHSMVEKSQVRISPA</sequence>
<dbReference type="Ensembl" id="ENSSFAT00005031062.1">
    <property type="protein sequence ID" value="ENSSFAP00005029966.1"/>
    <property type="gene ID" value="ENSSFAG00005015172.1"/>
</dbReference>
<dbReference type="PROSITE" id="PS50877">
    <property type="entry name" value="GOLOCO"/>
    <property type="match status" value="2"/>
</dbReference>
<proteinExistence type="inferred from homology"/>
<feature type="compositionally biased region" description="Polar residues" evidence="11">
    <location>
        <begin position="518"/>
        <end position="533"/>
    </location>
</feature>
<feature type="region of interest" description="Disordered" evidence="11">
    <location>
        <begin position="495"/>
        <end position="551"/>
    </location>
</feature>
<keyword evidence="4" id="KW-1003">Cell membrane</keyword>
<dbReference type="GO" id="GO:0001965">
    <property type="term" value="F:G-protein alpha-subunit binding"/>
    <property type="evidence" value="ECO:0007669"/>
    <property type="project" value="TreeGrafter"/>
</dbReference>
<dbReference type="Pfam" id="PF13181">
    <property type="entry name" value="TPR_8"/>
    <property type="match status" value="1"/>
</dbReference>
<evidence type="ECO:0000256" key="9">
    <source>
        <dbReference type="ARBA" id="ARBA00023136"/>
    </source>
</evidence>
<protein>
    <submittedName>
        <fullName evidence="12">G-protein-signaling modulator 2-like</fullName>
    </submittedName>
</protein>
<feature type="region of interest" description="Disordered" evidence="11">
    <location>
        <begin position="449"/>
        <end position="470"/>
    </location>
</feature>
<keyword evidence="6" id="KW-0597">Phosphoprotein</keyword>
<dbReference type="InterPro" id="IPR011990">
    <property type="entry name" value="TPR-like_helical_dom_sf"/>
</dbReference>
<feature type="repeat" description="TPR" evidence="10">
    <location>
        <begin position="43"/>
        <end position="76"/>
    </location>
</feature>
<accession>A0A672HL62</accession>
<evidence type="ECO:0000313" key="13">
    <source>
        <dbReference type="Proteomes" id="UP000472267"/>
    </source>
</evidence>
<evidence type="ECO:0000256" key="10">
    <source>
        <dbReference type="PROSITE-ProRule" id="PRU00339"/>
    </source>
</evidence>
<dbReference type="InterPro" id="IPR003109">
    <property type="entry name" value="GoLoco_motif"/>
</dbReference>
<evidence type="ECO:0000256" key="8">
    <source>
        <dbReference type="ARBA" id="ARBA00022803"/>
    </source>
</evidence>
<dbReference type="Gene3D" id="1.25.40.10">
    <property type="entry name" value="Tetratricopeptide repeat domain"/>
    <property type="match status" value="2"/>
</dbReference>
<dbReference type="PROSITE" id="PS50005">
    <property type="entry name" value="TPR"/>
    <property type="match status" value="3"/>
</dbReference>
<dbReference type="InterPro" id="IPR019734">
    <property type="entry name" value="TPR_rpt"/>
</dbReference>
<dbReference type="PANTHER" id="PTHR45954">
    <property type="entry name" value="LD33695P"/>
    <property type="match status" value="1"/>
</dbReference>
<dbReference type="GO" id="GO:0005886">
    <property type="term" value="C:plasma membrane"/>
    <property type="evidence" value="ECO:0007669"/>
    <property type="project" value="UniProtKB-SubCell"/>
</dbReference>
<dbReference type="Pfam" id="PF13424">
    <property type="entry name" value="TPR_12"/>
    <property type="match status" value="2"/>
</dbReference>
<keyword evidence="8 10" id="KW-0802">TPR repeat</keyword>
<reference evidence="12" key="3">
    <citation type="submission" date="2025-09" db="UniProtKB">
        <authorList>
            <consortium name="Ensembl"/>
        </authorList>
    </citation>
    <scope>IDENTIFICATION</scope>
</reference>
<keyword evidence="5" id="KW-0963">Cytoplasm</keyword>
<dbReference type="Proteomes" id="UP000472267">
    <property type="component" value="Chromosome 23"/>
</dbReference>
<keyword evidence="13" id="KW-1185">Reference proteome</keyword>